<comment type="subcellular location">
    <subcellularLocation>
        <location evidence="1">Endoplasmic reticulum membrane</location>
        <topology evidence="1">Multi-pass membrane protein</topology>
    </subcellularLocation>
</comment>
<evidence type="ECO:0000256" key="7">
    <source>
        <dbReference type="ARBA" id="ARBA00022801"/>
    </source>
</evidence>
<dbReference type="AlphaFoldDB" id="A0AAV4F3D8"/>
<keyword evidence="10 13" id="KW-0472">Membrane</keyword>
<comment type="similarity">
    <text evidence="3">Belongs to the glucose-6-phosphatase family.</text>
</comment>
<evidence type="ECO:0000313" key="17">
    <source>
        <dbReference type="Proteomes" id="UP000762676"/>
    </source>
</evidence>
<dbReference type="GO" id="GO:0006094">
    <property type="term" value="P:gluconeogenesis"/>
    <property type="evidence" value="ECO:0007669"/>
    <property type="project" value="UniProtKB-KW"/>
</dbReference>
<feature type="active site" description="Nucleophile" evidence="11">
    <location>
        <position position="170"/>
    </location>
</feature>
<evidence type="ECO:0000313" key="16">
    <source>
        <dbReference type="EMBL" id="GFR66951.1"/>
    </source>
</evidence>
<evidence type="ECO:0000256" key="6">
    <source>
        <dbReference type="ARBA" id="ARBA00022692"/>
    </source>
</evidence>
<keyword evidence="14" id="KW-0732">Signal</keyword>
<dbReference type="GO" id="GO:0051156">
    <property type="term" value="P:glucose 6-phosphate metabolic process"/>
    <property type="evidence" value="ECO:0007669"/>
    <property type="project" value="TreeGrafter"/>
</dbReference>
<evidence type="ECO:0000256" key="12">
    <source>
        <dbReference type="PIRSR" id="PIRSR000905-2"/>
    </source>
</evidence>
<feature type="binding site" evidence="12">
    <location>
        <position position="164"/>
    </location>
    <ligand>
        <name>substrate</name>
    </ligand>
</feature>
<gene>
    <name evidence="16" type="ORF">ElyMa_003694200</name>
</gene>
<evidence type="ECO:0000256" key="11">
    <source>
        <dbReference type="PIRSR" id="PIRSR000905-1"/>
    </source>
</evidence>
<dbReference type="InterPro" id="IPR000326">
    <property type="entry name" value="PAP2/HPO"/>
</dbReference>
<feature type="signal peptide" evidence="14">
    <location>
        <begin position="1"/>
        <end position="15"/>
    </location>
</feature>
<feature type="chain" id="PRO_5043416521" description="glucose-6-phosphatase" evidence="14">
    <location>
        <begin position="16"/>
        <end position="358"/>
    </location>
</feature>
<keyword evidence="8" id="KW-0256">Endoplasmic reticulum</keyword>
<dbReference type="Gene3D" id="1.20.144.10">
    <property type="entry name" value="Phosphatidic acid phosphatase type 2/haloperoxidase"/>
    <property type="match status" value="1"/>
</dbReference>
<feature type="active site" description="Proton donor" evidence="11">
    <location>
        <position position="119"/>
    </location>
</feature>
<accession>A0AAV4F3D8</accession>
<dbReference type="InterPro" id="IPR016275">
    <property type="entry name" value="Glucose-6-phosphatase"/>
</dbReference>
<evidence type="ECO:0000259" key="15">
    <source>
        <dbReference type="SMART" id="SM00014"/>
    </source>
</evidence>
<dbReference type="Pfam" id="PF01569">
    <property type="entry name" value="PAP2"/>
    <property type="match status" value="1"/>
</dbReference>
<proteinExistence type="inferred from homology"/>
<dbReference type="PANTHER" id="PTHR12591">
    <property type="entry name" value="GLUCOSE-6-PHOSPHATASE"/>
    <property type="match status" value="1"/>
</dbReference>
<keyword evidence="7" id="KW-0378">Hydrolase</keyword>
<evidence type="ECO:0000256" key="13">
    <source>
        <dbReference type="SAM" id="Phobius"/>
    </source>
</evidence>
<dbReference type="GO" id="GO:0004346">
    <property type="term" value="F:glucose-6-phosphatase activity"/>
    <property type="evidence" value="ECO:0007669"/>
    <property type="project" value="UniProtKB-EC"/>
</dbReference>
<evidence type="ECO:0000256" key="8">
    <source>
        <dbReference type="ARBA" id="ARBA00022824"/>
    </source>
</evidence>
<feature type="transmembrane region" description="Helical" evidence="13">
    <location>
        <begin position="314"/>
        <end position="338"/>
    </location>
</feature>
<keyword evidence="6 13" id="KW-0812">Transmembrane</keyword>
<comment type="pathway">
    <text evidence="2">Carbohydrate biosynthesis; gluconeogenesis.</text>
</comment>
<keyword evidence="5" id="KW-0312">Gluconeogenesis</keyword>
<dbReference type="GO" id="GO:0005789">
    <property type="term" value="C:endoplasmic reticulum membrane"/>
    <property type="evidence" value="ECO:0007669"/>
    <property type="project" value="UniProtKB-SubCell"/>
</dbReference>
<dbReference type="SUPFAM" id="SSF48317">
    <property type="entry name" value="Acid phosphatase/Vanadium-dependent haloperoxidase"/>
    <property type="match status" value="1"/>
</dbReference>
<keyword evidence="17" id="KW-1185">Reference proteome</keyword>
<evidence type="ECO:0000256" key="1">
    <source>
        <dbReference type="ARBA" id="ARBA00004477"/>
    </source>
</evidence>
<dbReference type="InterPro" id="IPR036938">
    <property type="entry name" value="PAP2/HPO_sf"/>
</dbReference>
<evidence type="ECO:0000256" key="5">
    <source>
        <dbReference type="ARBA" id="ARBA00022432"/>
    </source>
</evidence>
<dbReference type="Proteomes" id="UP000762676">
    <property type="component" value="Unassembled WGS sequence"/>
</dbReference>
<evidence type="ECO:0000256" key="3">
    <source>
        <dbReference type="ARBA" id="ARBA00009266"/>
    </source>
</evidence>
<evidence type="ECO:0000256" key="4">
    <source>
        <dbReference type="ARBA" id="ARBA00012634"/>
    </source>
</evidence>
<evidence type="ECO:0000256" key="9">
    <source>
        <dbReference type="ARBA" id="ARBA00022989"/>
    </source>
</evidence>
<feature type="domain" description="Phosphatidic acid phosphatase type 2/haloperoxidase" evidence="15">
    <location>
        <begin position="59"/>
        <end position="190"/>
    </location>
</feature>
<comment type="caution">
    <text evidence="16">The sequence shown here is derived from an EMBL/GenBank/DDBJ whole genome shotgun (WGS) entry which is preliminary data.</text>
</comment>
<protein>
    <recommendedName>
        <fullName evidence="4">glucose-6-phosphatase</fullName>
        <ecNumber evidence="4">3.1.3.9</ecNumber>
    </recommendedName>
</protein>
<evidence type="ECO:0000256" key="14">
    <source>
        <dbReference type="SAM" id="SignalP"/>
    </source>
</evidence>
<reference evidence="16 17" key="1">
    <citation type="journal article" date="2021" name="Elife">
        <title>Chloroplast acquisition without the gene transfer in kleptoplastic sea slugs, Plakobranchus ocellatus.</title>
        <authorList>
            <person name="Maeda T."/>
            <person name="Takahashi S."/>
            <person name="Yoshida T."/>
            <person name="Shimamura S."/>
            <person name="Takaki Y."/>
            <person name="Nagai Y."/>
            <person name="Toyoda A."/>
            <person name="Suzuki Y."/>
            <person name="Arimoto A."/>
            <person name="Ishii H."/>
            <person name="Satoh N."/>
            <person name="Nishiyama T."/>
            <person name="Hasebe M."/>
            <person name="Maruyama T."/>
            <person name="Minagawa J."/>
            <person name="Obokata J."/>
            <person name="Shigenobu S."/>
        </authorList>
    </citation>
    <scope>NUCLEOTIDE SEQUENCE [LARGE SCALE GENOMIC DNA]</scope>
</reference>
<dbReference type="EMBL" id="BMAT01007571">
    <property type="protein sequence ID" value="GFR66951.1"/>
    <property type="molecule type" value="Genomic_DNA"/>
</dbReference>
<evidence type="ECO:0000256" key="10">
    <source>
        <dbReference type="ARBA" id="ARBA00023136"/>
    </source>
</evidence>
<dbReference type="SMART" id="SM00014">
    <property type="entry name" value="acidPPc"/>
    <property type="match status" value="1"/>
</dbReference>
<sequence length="358" mass="39674">LFIMTTALMYWGISAITDIQEKFKDYSGFMVFLSYVGDPRFAFTIYFPVAYSLHRSVGVRVLLAAVISEWLNAVLKWLLHGERPYWWVHQAGLYPQGAVPYVRQFNITCETGPGSPSGHAMITSSVWYILVSDFLYYKQVQSVFIKVLCWALFLLLMCAVSLSRLFIAAHFPHQVFAGILTGVILGQALNSVSTSALKSSHYIAVSAGLSCLAWAIYTLIQAVGMDPMWSVTLAIKWCAYKEWIHLDTTLFYSLVRDVSSLTGLGVGVWLLSGKHVEKCSTPHHPASLVIQVVFALAVSLSAENYKPAHDNLLLFLSISFLKHCLTVIVILAGISLLFDKAQSQTLSKKNSPSTGSKS</sequence>
<feature type="binding site" evidence="12">
    <location>
        <position position="83"/>
    </location>
    <ligand>
        <name>substrate</name>
    </ligand>
</feature>
<keyword evidence="9 13" id="KW-1133">Transmembrane helix</keyword>
<feature type="non-terminal residue" evidence="16">
    <location>
        <position position="1"/>
    </location>
</feature>
<dbReference type="PIRSF" id="PIRSF000905">
    <property type="entry name" value="Glucose-6-phosphatase"/>
    <property type="match status" value="1"/>
</dbReference>
<evidence type="ECO:0000256" key="2">
    <source>
        <dbReference type="ARBA" id="ARBA00004742"/>
    </source>
</evidence>
<feature type="transmembrane region" description="Helical" evidence="13">
    <location>
        <begin position="173"/>
        <end position="190"/>
    </location>
</feature>
<dbReference type="PANTHER" id="PTHR12591:SF0">
    <property type="entry name" value="FI19814P1"/>
    <property type="match status" value="1"/>
</dbReference>
<name>A0AAV4F3D8_9GAST</name>
<dbReference type="EC" id="3.1.3.9" evidence="4"/>
<organism evidence="16 17">
    <name type="scientific">Elysia marginata</name>
    <dbReference type="NCBI Taxonomy" id="1093978"/>
    <lineage>
        <taxon>Eukaryota</taxon>
        <taxon>Metazoa</taxon>
        <taxon>Spiralia</taxon>
        <taxon>Lophotrochozoa</taxon>
        <taxon>Mollusca</taxon>
        <taxon>Gastropoda</taxon>
        <taxon>Heterobranchia</taxon>
        <taxon>Euthyneura</taxon>
        <taxon>Panpulmonata</taxon>
        <taxon>Sacoglossa</taxon>
        <taxon>Placobranchoidea</taxon>
        <taxon>Plakobranchidae</taxon>
        <taxon>Elysia</taxon>
    </lineage>
</organism>
<feature type="transmembrane region" description="Helical" evidence="13">
    <location>
        <begin position="202"/>
        <end position="220"/>
    </location>
</feature>
<feature type="transmembrane region" description="Helical" evidence="13">
    <location>
        <begin position="143"/>
        <end position="167"/>
    </location>
</feature>